<proteinExistence type="predicted"/>
<dbReference type="AlphaFoldDB" id="A0A840PB01"/>
<name>A0A840PB01_9ACTN</name>
<comment type="caution">
    <text evidence="1">The sequence shown here is derived from an EMBL/GenBank/DDBJ whole genome shotgun (WGS) entry which is preliminary data.</text>
</comment>
<keyword evidence="2" id="KW-1185">Reference proteome</keyword>
<protein>
    <submittedName>
        <fullName evidence="1">Uncharacterized protein</fullName>
    </submittedName>
</protein>
<evidence type="ECO:0000313" key="2">
    <source>
        <dbReference type="Proteomes" id="UP000578449"/>
    </source>
</evidence>
<reference evidence="1 2" key="1">
    <citation type="submission" date="2020-08" db="EMBL/GenBank/DDBJ databases">
        <title>Genomic Encyclopedia of Type Strains, Phase IV (KMG-IV): sequencing the most valuable type-strain genomes for metagenomic binning, comparative biology and taxonomic classification.</title>
        <authorList>
            <person name="Goeker M."/>
        </authorList>
    </citation>
    <scope>NUCLEOTIDE SEQUENCE [LARGE SCALE GENOMIC DNA]</scope>
    <source>
        <strain evidence="1 2">DSM 45615</strain>
    </source>
</reference>
<dbReference type="EMBL" id="JACHGN010000005">
    <property type="protein sequence ID" value="MBB5133165.1"/>
    <property type="molecule type" value="Genomic_DNA"/>
</dbReference>
<organism evidence="1 2">
    <name type="scientific">Thermocatellispora tengchongensis</name>
    <dbReference type="NCBI Taxonomy" id="1073253"/>
    <lineage>
        <taxon>Bacteria</taxon>
        <taxon>Bacillati</taxon>
        <taxon>Actinomycetota</taxon>
        <taxon>Actinomycetes</taxon>
        <taxon>Streptosporangiales</taxon>
        <taxon>Streptosporangiaceae</taxon>
        <taxon>Thermocatellispora</taxon>
    </lineage>
</organism>
<gene>
    <name evidence="1" type="ORF">HNP84_002886</name>
</gene>
<evidence type="ECO:0000313" key="1">
    <source>
        <dbReference type="EMBL" id="MBB5133165.1"/>
    </source>
</evidence>
<sequence length="109" mass="12215">MAWDDGDACTLHGFTVVDAATPAEGGNVPEGETLIRFLLAEERYAACLADKHSEFVQWSDTKAKIREIDPEWDSPERVADREAGREQLRAELRGAQLAEMRKRVDAVTR</sequence>
<accession>A0A840PB01</accession>
<dbReference type="RefSeq" id="WP_185050109.1">
    <property type="nucleotide sequence ID" value="NZ_BAABIX010000010.1"/>
</dbReference>
<dbReference type="Proteomes" id="UP000578449">
    <property type="component" value="Unassembled WGS sequence"/>
</dbReference>